<sequence>MEDAITIDFTRPVLDLTNENITTLDMDADAERVRAVVLSQNPVEDFLFLRHFPCASLAHLDSTYLSSLGSVPLDSMPKLQFLVARLNRLKNFENLIDSDSLQTLDISFNEFAENAEDTIAAAFPSLKRVCFGFPNNDNLNQKLLSCSKSNLNSFRLFQKLFLERFYEEEKIQFGVKSVEIQNILFTIVLKGNKLMIDVKKTADEPVKNHKLIVTGYVIATGFEIVETNQQLLRISQLMDQQRTDMNIRQMFTYKQIEYPTQETNLNERDLQAFRLYDDMLQAQLEQMTNFNVITIEMNGEIGAIAFDRRTSEFADFQALQVEMQKQIQLKDGLKVKISRTSQLDMSIRAKPEEDDYFTPKVKGKAQRQSQVQSGVYDRIFNSKTSFYERKVEDTVNLSEVSDDDAPNRSMNVQRRQIDLKPEDMQRSNIPRPIQSAQSKVGNGAIQLENMELFQQMSVRTQLPNPLIFIYSSVLTHEQLINELNQLISSVQMQNVSAEQTLQEGINKYNASPKPLVDYQNGLYLNLLVCGSIPFKIQLRKISEGNSLYLDRSVKSKHIFVQVNETGFISPVAVKYQPKLTRVLLQNDEDVLLVKVFEDVNGVEKTCLSDSILYTFYRNQKLIGQNQVGYINLTECGVELDGLFKAVASVMEGGVVVGELEGQPLFLESK</sequence>
<accession>A0AA86UD01</accession>
<dbReference type="Proteomes" id="UP001642409">
    <property type="component" value="Unassembled WGS sequence"/>
</dbReference>
<dbReference type="AlphaFoldDB" id="A0AA86UD01"/>
<name>A0AA86UD01_9EUKA</name>
<evidence type="ECO:0000313" key="2">
    <source>
        <dbReference type="EMBL" id="CAL6070828.1"/>
    </source>
</evidence>
<reference evidence="1" key="1">
    <citation type="submission" date="2023-06" db="EMBL/GenBank/DDBJ databases">
        <authorList>
            <person name="Kurt Z."/>
        </authorList>
    </citation>
    <scope>NUCLEOTIDE SEQUENCE</scope>
</reference>
<dbReference type="Gene3D" id="3.80.10.10">
    <property type="entry name" value="Ribonuclease Inhibitor"/>
    <property type="match status" value="1"/>
</dbReference>
<proteinExistence type="predicted"/>
<keyword evidence="3" id="KW-1185">Reference proteome</keyword>
<evidence type="ECO:0000313" key="1">
    <source>
        <dbReference type="EMBL" id="CAI9946242.1"/>
    </source>
</evidence>
<gene>
    <name evidence="1" type="ORF">HINF_LOCUS33887</name>
    <name evidence="2" type="ORF">HINF_LOCUS54845</name>
</gene>
<dbReference type="EMBL" id="CAXDID020000287">
    <property type="protein sequence ID" value="CAL6070828.1"/>
    <property type="molecule type" value="Genomic_DNA"/>
</dbReference>
<protein>
    <submittedName>
        <fullName evidence="1">Leucine-rich repeat domain superfamily</fullName>
    </submittedName>
    <submittedName>
        <fullName evidence="2">Leucine-rich_repeat domain superfamily</fullName>
    </submittedName>
</protein>
<comment type="caution">
    <text evidence="1">The sequence shown here is derived from an EMBL/GenBank/DDBJ whole genome shotgun (WGS) entry which is preliminary data.</text>
</comment>
<reference evidence="2 3" key="2">
    <citation type="submission" date="2024-07" db="EMBL/GenBank/DDBJ databases">
        <authorList>
            <person name="Akdeniz Z."/>
        </authorList>
    </citation>
    <scope>NUCLEOTIDE SEQUENCE [LARGE SCALE GENOMIC DNA]</scope>
</reference>
<dbReference type="SUPFAM" id="SSF52058">
    <property type="entry name" value="L domain-like"/>
    <property type="match status" value="1"/>
</dbReference>
<dbReference type="EMBL" id="CATOUU010000759">
    <property type="protein sequence ID" value="CAI9946242.1"/>
    <property type="molecule type" value="Genomic_DNA"/>
</dbReference>
<dbReference type="InterPro" id="IPR032675">
    <property type="entry name" value="LRR_dom_sf"/>
</dbReference>
<organism evidence="1">
    <name type="scientific">Hexamita inflata</name>
    <dbReference type="NCBI Taxonomy" id="28002"/>
    <lineage>
        <taxon>Eukaryota</taxon>
        <taxon>Metamonada</taxon>
        <taxon>Diplomonadida</taxon>
        <taxon>Hexamitidae</taxon>
        <taxon>Hexamitinae</taxon>
        <taxon>Hexamita</taxon>
    </lineage>
</organism>
<evidence type="ECO:0000313" key="3">
    <source>
        <dbReference type="Proteomes" id="UP001642409"/>
    </source>
</evidence>